<name>A0A150FSW7_CLOPD</name>
<dbReference type="OrthoDB" id="581132at2"/>
<dbReference type="InterPro" id="IPR036977">
    <property type="entry name" value="DNA_primase_Znf_CHC2"/>
</dbReference>
<evidence type="ECO:0000313" key="5">
    <source>
        <dbReference type="Proteomes" id="UP000323392"/>
    </source>
</evidence>
<dbReference type="InterPro" id="IPR002694">
    <property type="entry name" value="Znf_CHC2"/>
</dbReference>
<dbReference type="SUPFAM" id="SSF57783">
    <property type="entry name" value="Zinc beta-ribbon"/>
    <property type="match status" value="1"/>
</dbReference>
<dbReference type="EMBL" id="LSFY01000001">
    <property type="protein sequence ID" value="KXZ40717.1"/>
    <property type="molecule type" value="Genomic_DNA"/>
</dbReference>
<dbReference type="Pfam" id="PF01807">
    <property type="entry name" value="Zn_ribbon_DnaG"/>
    <property type="match status" value="1"/>
</dbReference>
<dbReference type="GO" id="GO:0003899">
    <property type="term" value="F:DNA-directed RNA polymerase activity"/>
    <property type="evidence" value="ECO:0007669"/>
    <property type="project" value="InterPro"/>
</dbReference>
<dbReference type="RefSeq" id="WP_066072027.1">
    <property type="nucleotide sequence ID" value="NZ_FRBG01000011.1"/>
</dbReference>
<comment type="caution">
    <text evidence="2">The sequence shown here is derived from an EMBL/GenBank/DDBJ whole genome shotgun (WGS) entry which is preliminary data.</text>
</comment>
<dbReference type="EMBL" id="FRBG01000011">
    <property type="protein sequence ID" value="SHL10280.1"/>
    <property type="molecule type" value="Genomic_DNA"/>
</dbReference>
<evidence type="ECO:0000313" key="4">
    <source>
        <dbReference type="Proteomes" id="UP000092605"/>
    </source>
</evidence>
<keyword evidence="5" id="KW-1185">Reference proteome</keyword>
<dbReference type="GO" id="GO:0008270">
    <property type="term" value="F:zinc ion binding"/>
    <property type="evidence" value="ECO:0007669"/>
    <property type="project" value="InterPro"/>
</dbReference>
<reference evidence="2 4" key="1">
    <citation type="submission" date="2016-02" db="EMBL/GenBank/DDBJ databases">
        <title>Draft genome sequence for Clostridium paradoxum JW-YL-7.</title>
        <authorList>
            <person name="Utturkar S.M."/>
            <person name="Lancaster A."/>
            <person name="Poole F.L."/>
            <person name="Adams M.W."/>
            <person name="Brown S.D."/>
        </authorList>
    </citation>
    <scope>NUCLEOTIDE SEQUENCE [LARGE SCALE GENOMIC DNA]</scope>
    <source>
        <strain evidence="2 4">JW-YL-7</strain>
    </source>
</reference>
<dbReference type="Proteomes" id="UP000323392">
    <property type="component" value="Unassembled WGS sequence"/>
</dbReference>
<dbReference type="GO" id="GO:0003677">
    <property type="term" value="F:DNA binding"/>
    <property type="evidence" value="ECO:0007669"/>
    <property type="project" value="InterPro"/>
</dbReference>
<dbReference type="Gene3D" id="3.90.580.10">
    <property type="entry name" value="Zinc finger, CHC2-type domain"/>
    <property type="match status" value="1"/>
</dbReference>
<proteinExistence type="predicted"/>
<evidence type="ECO:0000259" key="1">
    <source>
        <dbReference type="Pfam" id="PF01807"/>
    </source>
</evidence>
<organism evidence="2 4">
    <name type="scientific">Alkalithermobacter thermoalcaliphilus JW-YL-7 = DSM 7308</name>
    <dbReference type="NCBI Taxonomy" id="1121328"/>
    <lineage>
        <taxon>Bacteria</taxon>
        <taxon>Bacillati</taxon>
        <taxon>Bacillota</taxon>
        <taxon>Clostridia</taxon>
        <taxon>Peptostreptococcales</taxon>
        <taxon>Tepidibacteraceae</taxon>
        <taxon>Alkalithermobacter</taxon>
    </lineage>
</organism>
<evidence type="ECO:0000313" key="3">
    <source>
        <dbReference type="EMBL" id="SHL10280.1"/>
    </source>
</evidence>
<dbReference type="PATRIC" id="fig|1121328.3.peg.1804"/>
<feature type="domain" description="Zinc finger CHC2-type" evidence="1">
    <location>
        <begin position="141"/>
        <end position="215"/>
    </location>
</feature>
<dbReference type="Proteomes" id="UP000092605">
    <property type="component" value="Unassembled WGS sequence"/>
</dbReference>
<sequence length="485" mass="56743">MSLFKPIQKAIINKFNTDPNIVDLNRILRIPNYMHLKDPSNPFRIKCIKFDSHLRYTQHEIADALQCDLQIIQNNISKKIEANIKENKVLEEKCKPSVLKEVTDIVVLKEWENKEFNTIEDIVDYLRRQDMGEVLGIKSEPNVAFRCIFHDDNHPSAVITNKQGVYKYFCNSPICKFHNENGLDIIDIVCKMKSITFIEAVKYLCQKFSIEMPDKRWKKSQEEKYIQNLNRLFDKSFLQQYKSLNKTIRWGIRVLAEINQIGLENITFDKFSLDGQNIFFFSNRYLAGRLGMNVKQANQYINLFCALKLINKVPKEDVPEALLDNAKEIAKKQGQRMINFYTVSSLGEVIQKSDEMANKMLKKGYSSIKTVSKVLIQNIFDEQVAGDIYKGCESSSFTRKVQDLIESYVLEEIMKKGYVILDDIYDKQIIIDGEVVEKENKYINYKRLIPVLIDKYNFEYRKANKELLQRFGLKGYSYVLYKKTA</sequence>
<protein>
    <submittedName>
        <fullName evidence="3">CHC2 zinc finger</fullName>
    </submittedName>
</protein>
<reference evidence="3 5" key="2">
    <citation type="submission" date="2016-11" db="EMBL/GenBank/DDBJ databases">
        <authorList>
            <person name="Varghese N."/>
            <person name="Submissions S."/>
        </authorList>
    </citation>
    <scope>NUCLEOTIDE SEQUENCE [LARGE SCALE GENOMIC DNA]</scope>
    <source>
        <strain evidence="3 5">DSM 7308</strain>
    </source>
</reference>
<gene>
    <name evidence="2" type="ORF">JWYL7_1792</name>
    <name evidence="3" type="ORF">SAMN05661008_01471</name>
</gene>
<accession>A0A150FSW7</accession>
<dbReference type="AlphaFoldDB" id="A0A150FSW7"/>
<dbReference type="STRING" id="1121328.JWYL7_1792"/>
<dbReference type="GO" id="GO:0006260">
    <property type="term" value="P:DNA replication"/>
    <property type="evidence" value="ECO:0007669"/>
    <property type="project" value="InterPro"/>
</dbReference>
<evidence type="ECO:0000313" key="2">
    <source>
        <dbReference type="EMBL" id="KXZ40717.1"/>
    </source>
</evidence>